<accession>A0AAN7UW96</accession>
<keyword evidence="4" id="KW-1185">Reference proteome</keyword>
<dbReference type="Proteomes" id="UP001305414">
    <property type="component" value="Unassembled WGS sequence"/>
</dbReference>
<feature type="region of interest" description="Disordered" evidence="1">
    <location>
        <begin position="180"/>
        <end position="202"/>
    </location>
</feature>
<gene>
    <name evidence="3" type="ORF">RRF57_011226</name>
</gene>
<keyword evidence="2" id="KW-0732">Signal</keyword>
<feature type="chain" id="PRO_5042989005" description="Secreted protein" evidence="2">
    <location>
        <begin position="19"/>
        <end position="242"/>
    </location>
</feature>
<protein>
    <recommendedName>
        <fullName evidence="5">Secreted protein</fullName>
    </recommendedName>
</protein>
<sequence length="242" mass="25171">MLLAIIFWYSFKCFFSSAGSLGGNHDGLVRERTASFSFDIGSGSIMILLLRRGGSSARADLTRGFGTGRMADCSTPCLSNSSACSSSFSVSALASAFRPEIAAVQLFARPLIGERGVDFCESLECSDLHDGDFKDPESAATGGVPLPTLRTRSLGCLSGDVDAETGRLLDLSLRGRGDIGTLSRMKPSGMSSSPSSSSNALSASDTDLVSRFDCQLLLRGLGAPLGSREGSECGGTLGLGLR</sequence>
<dbReference type="AlphaFoldDB" id="A0AAN7UW96"/>
<comment type="caution">
    <text evidence="3">The sequence shown here is derived from an EMBL/GenBank/DDBJ whole genome shotgun (WGS) entry which is preliminary data.</text>
</comment>
<evidence type="ECO:0000313" key="4">
    <source>
        <dbReference type="Proteomes" id="UP001305414"/>
    </source>
</evidence>
<proteinExistence type="predicted"/>
<feature type="signal peptide" evidence="2">
    <location>
        <begin position="1"/>
        <end position="18"/>
    </location>
</feature>
<evidence type="ECO:0000256" key="2">
    <source>
        <dbReference type="SAM" id="SignalP"/>
    </source>
</evidence>
<evidence type="ECO:0008006" key="5">
    <source>
        <dbReference type="Google" id="ProtNLM"/>
    </source>
</evidence>
<name>A0AAN7UW96_9PEZI</name>
<evidence type="ECO:0000313" key="3">
    <source>
        <dbReference type="EMBL" id="KAK5635514.1"/>
    </source>
</evidence>
<evidence type="ECO:0000256" key="1">
    <source>
        <dbReference type="SAM" id="MobiDB-lite"/>
    </source>
</evidence>
<organism evidence="3 4">
    <name type="scientific">Xylaria bambusicola</name>
    <dbReference type="NCBI Taxonomy" id="326684"/>
    <lineage>
        <taxon>Eukaryota</taxon>
        <taxon>Fungi</taxon>
        <taxon>Dikarya</taxon>
        <taxon>Ascomycota</taxon>
        <taxon>Pezizomycotina</taxon>
        <taxon>Sordariomycetes</taxon>
        <taxon>Xylariomycetidae</taxon>
        <taxon>Xylariales</taxon>
        <taxon>Xylariaceae</taxon>
        <taxon>Xylaria</taxon>
    </lineage>
</organism>
<dbReference type="EMBL" id="JAWHQM010000054">
    <property type="protein sequence ID" value="KAK5635514.1"/>
    <property type="molecule type" value="Genomic_DNA"/>
</dbReference>
<reference evidence="3 4" key="1">
    <citation type="submission" date="2023-10" db="EMBL/GenBank/DDBJ databases">
        <title>Draft genome sequence of Xylaria bambusicola isolate GMP-LS, the root and basal stem rot pathogen of sugarcane in Indonesia.</title>
        <authorList>
            <person name="Selvaraj P."/>
            <person name="Muralishankar V."/>
            <person name="Muruganantham S."/>
            <person name="Sp S."/>
            <person name="Haryani S."/>
            <person name="Lau K.J.X."/>
            <person name="Naqvi N.I."/>
        </authorList>
    </citation>
    <scope>NUCLEOTIDE SEQUENCE [LARGE SCALE GENOMIC DNA]</scope>
    <source>
        <strain evidence="3">GMP-LS</strain>
    </source>
</reference>